<evidence type="ECO:0000313" key="3">
    <source>
        <dbReference type="Proteomes" id="UP001592531"/>
    </source>
</evidence>
<name>A0ABV6VZA3_9ACTN</name>
<proteinExistence type="predicted"/>
<reference evidence="2 3" key="1">
    <citation type="submission" date="2024-09" db="EMBL/GenBank/DDBJ databases">
        <authorList>
            <person name="Lee S.D."/>
        </authorList>
    </citation>
    <scope>NUCLEOTIDE SEQUENCE [LARGE SCALE GENOMIC DNA]</scope>
    <source>
        <strain evidence="2 3">N8-3</strain>
    </source>
</reference>
<organism evidence="2 3">
    <name type="scientific">Streptacidiphilus cavernicola</name>
    <dbReference type="NCBI Taxonomy" id="3342716"/>
    <lineage>
        <taxon>Bacteria</taxon>
        <taxon>Bacillati</taxon>
        <taxon>Actinomycetota</taxon>
        <taxon>Actinomycetes</taxon>
        <taxon>Kitasatosporales</taxon>
        <taxon>Streptomycetaceae</taxon>
        <taxon>Streptacidiphilus</taxon>
    </lineage>
</organism>
<protein>
    <submittedName>
        <fullName evidence="2">Uncharacterized protein</fullName>
    </submittedName>
</protein>
<keyword evidence="3" id="KW-1185">Reference proteome</keyword>
<dbReference type="Proteomes" id="UP001592531">
    <property type="component" value="Unassembled WGS sequence"/>
</dbReference>
<feature type="chain" id="PRO_5046870186" evidence="1">
    <location>
        <begin position="29"/>
        <end position="170"/>
    </location>
</feature>
<comment type="caution">
    <text evidence="2">The sequence shown here is derived from an EMBL/GenBank/DDBJ whole genome shotgun (WGS) entry which is preliminary data.</text>
</comment>
<dbReference type="EMBL" id="JBHFAB010000015">
    <property type="protein sequence ID" value="MFC1419060.1"/>
    <property type="molecule type" value="Genomic_DNA"/>
</dbReference>
<dbReference type="RefSeq" id="WP_380537982.1">
    <property type="nucleotide sequence ID" value="NZ_JBHFAB010000015.1"/>
</dbReference>
<gene>
    <name evidence="2" type="ORF">ACEZDE_20840</name>
</gene>
<feature type="signal peptide" evidence="1">
    <location>
        <begin position="1"/>
        <end position="28"/>
    </location>
</feature>
<keyword evidence="1" id="KW-0732">Signal</keyword>
<sequence>MYPSKNVIATVLAATAAVTLTAAGTASAAGTATAGTAPRSPRVEVVRPGQVVDTGHGVDLQLNRTDRCFGAPDAWSCKSVVDGNQAPDSVSLQTQGDSTGTVYSPLYLGSGKAARMTVTVGGVTYRVQVVTLAGHPGYSTGWAWGAPLSNPGDIPQVTVFDRAGRVLAQL</sequence>
<evidence type="ECO:0000313" key="2">
    <source>
        <dbReference type="EMBL" id="MFC1419060.1"/>
    </source>
</evidence>
<evidence type="ECO:0000256" key="1">
    <source>
        <dbReference type="SAM" id="SignalP"/>
    </source>
</evidence>
<accession>A0ABV6VZA3</accession>